<accession>A0A6J4R468</accession>
<sequence length="99" mass="10927">MPYPGHTREEIARRGREIYEREIRAEVEPEHAGRFLVVDVITGDYEVADDDLVASERLLARNPDAMLYGQPVGEPGLPSARIGSPRTGYLGGDTSAFRA</sequence>
<reference evidence="2" key="1">
    <citation type="submission" date="2020-02" db="EMBL/GenBank/DDBJ databases">
        <authorList>
            <person name="Meier V. D."/>
        </authorList>
    </citation>
    <scope>NUCLEOTIDE SEQUENCE</scope>
    <source>
        <strain evidence="2">AVDCRST_MAG58</strain>
    </source>
</reference>
<organism evidence="2">
    <name type="scientific">uncultured Rubrobacteraceae bacterium</name>
    <dbReference type="NCBI Taxonomy" id="349277"/>
    <lineage>
        <taxon>Bacteria</taxon>
        <taxon>Bacillati</taxon>
        <taxon>Actinomycetota</taxon>
        <taxon>Rubrobacteria</taxon>
        <taxon>Rubrobacterales</taxon>
        <taxon>Rubrobacteraceae</taxon>
        <taxon>environmental samples</taxon>
    </lineage>
</organism>
<feature type="region of interest" description="Disordered" evidence="1">
    <location>
        <begin position="70"/>
        <end position="99"/>
    </location>
</feature>
<protein>
    <submittedName>
        <fullName evidence="2">Uncharacterized protein</fullName>
    </submittedName>
</protein>
<evidence type="ECO:0000256" key="1">
    <source>
        <dbReference type="SAM" id="MobiDB-lite"/>
    </source>
</evidence>
<name>A0A6J4R468_9ACTN</name>
<dbReference type="AlphaFoldDB" id="A0A6J4R468"/>
<evidence type="ECO:0000313" key="2">
    <source>
        <dbReference type="EMBL" id="CAA9458449.1"/>
    </source>
</evidence>
<proteinExistence type="predicted"/>
<dbReference type="EMBL" id="CADCVF010000042">
    <property type="protein sequence ID" value="CAA9458449.1"/>
    <property type="molecule type" value="Genomic_DNA"/>
</dbReference>
<gene>
    <name evidence="2" type="ORF">AVDCRST_MAG58-1947</name>
</gene>